<name>A0ABW4JJU3_9BACL</name>
<dbReference type="EMBL" id="JBHUCX010000043">
    <property type="protein sequence ID" value="MFD1676089.1"/>
    <property type="molecule type" value="Genomic_DNA"/>
</dbReference>
<gene>
    <name evidence="2" type="ORF">ACFSB2_15400</name>
</gene>
<dbReference type="Pfam" id="PF19587">
    <property type="entry name" value="DUF6094"/>
    <property type="match status" value="1"/>
</dbReference>
<dbReference type="PROSITE" id="PS00092">
    <property type="entry name" value="N6_MTASE"/>
    <property type="match status" value="1"/>
</dbReference>
<accession>A0ABW4JJU3</accession>
<evidence type="ECO:0000313" key="3">
    <source>
        <dbReference type="Proteomes" id="UP001597079"/>
    </source>
</evidence>
<comment type="caution">
    <text evidence="2">The sequence shown here is derived from an EMBL/GenBank/DDBJ whole genome shotgun (WGS) entry which is preliminary data.</text>
</comment>
<proteinExistence type="predicted"/>
<keyword evidence="3" id="KW-1185">Reference proteome</keyword>
<dbReference type="CDD" id="cd02440">
    <property type="entry name" value="AdoMet_MTases"/>
    <property type="match status" value="1"/>
</dbReference>
<organism evidence="2 3">
    <name type="scientific">Alicyclobacillus fodiniaquatilis</name>
    <dbReference type="NCBI Taxonomy" id="1661150"/>
    <lineage>
        <taxon>Bacteria</taxon>
        <taxon>Bacillati</taxon>
        <taxon>Bacillota</taxon>
        <taxon>Bacilli</taxon>
        <taxon>Bacillales</taxon>
        <taxon>Alicyclobacillaceae</taxon>
        <taxon>Alicyclobacillus</taxon>
    </lineage>
</organism>
<dbReference type="Gene3D" id="3.40.50.150">
    <property type="entry name" value="Vaccinia Virus protein VP39"/>
    <property type="match status" value="1"/>
</dbReference>
<protein>
    <submittedName>
        <fullName evidence="2">DUF6094 domain-containing protein</fullName>
    </submittedName>
</protein>
<dbReference type="Proteomes" id="UP001597079">
    <property type="component" value="Unassembled WGS sequence"/>
</dbReference>
<dbReference type="InterPro" id="IPR002052">
    <property type="entry name" value="DNA_methylase_N6_adenine_CS"/>
</dbReference>
<dbReference type="RefSeq" id="WP_377943982.1">
    <property type="nucleotide sequence ID" value="NZ_JBHUCX010000043.1"/>
</dbReference>
<sequence>MRLEGVAKGGYYPTPTTMVRKILARLSFSGQTRLIDPCCGEGDALALVASAAPQGSEAYGIELDGHRAEEAGQKLTKVVQCAYEVARVEPQSMQIMFLNPPYDSNSGQEGEANRKELIFLRDLSKVMAADGILVFVIPRYTLKQSMVQALFNRYSDLAVYRFDDEEYSVYKQVVVFGRRRAGSVKRFNDEEKKLAKQFLTYGLDLEAPMPYLDDEDDDRVWSVPFLEEMKPIKFRGYLLDKEEMIKDLATSDAFKIATNMLNSTVAITNLSRPPLPFRRTHMATLIAAGALNGSVGVGDNRHMVVGITRKVTETETTTADNGDVIVIESEKYVTAVRTIEQDGTILDLM</sequence>
<evidence type="ECO:0000259" key="1">
    <source>
        <dbReference type="Pfam" id="PF19587"/>
    </source>
</evidence>
<dbReference type="InterPro" id="IPR029063">
    <property type="entry name" value="SAM-dependent_MTases_sf"/>
</dbReference>
<evidence type="ECO:0000313" key="2">
    <source>
        <dbReference type="EMBL" id="MFD1676089.1"/>
    </source>
</evidence>
<dbReference type="InterPro" id="IPR046076">
    <property type="entry name" value="DUF6094"/>
</dbReference>
<dbReference type="SUPFAM" id="SSF53335">
    <property type="entry name" value="S-adenosyl-L-methionine-dependent methyltransferases"/>
    <property type="match status" value="1"/>
</dbReference>
<reference evidence="3" key="1">
    <citation type="journal article" date="2019" name="Int. J. Syst. Evol. Microbiol.">
        <title>The Global Catalogue of Microorganisms (GCM) 10K type strain sequencing project: providing services to taxonomists for standard genome sequencing and annotation.</title>
        <authorList>
            <consortium name="The Broad Institute Genomics Platform"/>
            <consortium name="The Broad Institute Genome Sequencing Center for Infectious Disease"/>
            <person name="Wu L."/>
            <person name="Ma J."/>
        </authorList>
    </citation>
    <scope>NUCLEOTIDE SEQUENCE [LARGE SCALE GENOMIC DNA]</scope>
    <source>
        <strain evidence="3">CGMCC 1.12286</strain>
    </source>
</reference>
<feature type="domain" description="DUF6094" evidence="1">
    <location>
        <begin position="7"/>
        <end position="181"/>
    </location>
</feature>
<dbReference type="PRINTS" id="PR00507">
    <property type="entry name" value="N12N6MTFRASE"/>
</dbReference>